<dbReference type="InterPro" id="IPR029044">
    <property type="entry name" value="Nucleotide-diphossugar_trans"/>
</dbReference>
<feature type="domain" description="Nucleotidyl transferase" evidence="1">
    <location>
        <begin position="8"/>
        <end position="139"/>
    </location>
</feature>
<dbReference type="Pfam" id="PF00483">
    <property type="entry name" value="NTP_transferase"/>
    <property type="match status" value="1"/>
</dbReference>
<dbReference type="SUPFAM" id="SSF53448">
    <property type="entry name" value="Nucleotide-diphospho-sugar transferases"/>
    <property type="match status" value="1"/>
</dbReference>
<dbReference type="Gene3D" id="3.90.550.10">
    <property type="entry name" value="Spore Coat Polysaccharide Biosynthesis Protein SpsA, Chain A"/>
    <property type="match status" value="1"/>
</dbReference>
<evidence type="ECO:0000313" key="3">
    <source>
        <dbReference type="Proteomes" id="UP000886845"/>
    </source>
</evidence>
<protein>
    <submittedName>
        <fullName evidence="2">Nucleotidyltransferase</fullName>
    </submittedName>
</protein>
<name>A0A9D1T328_9BACT</name>
<dbReference type="AlphaFoldDB" id="A0A9D1T328"/>
<sequence length="306" mass="33978">MNKKPTLLILAAGMGSRYGGLKQIDSVGPSGETIMDYSIYDAIRAGFDKIVFIIRHDFEEAFREKIVAKYEGKIKIELAFQDPLDLPEGCAFPEGREKPWGTAHAIRSARKVIDAPFAAINADDFYGSDAFKRLADFLSSVDTEARPKRFAMVGYRLDQTLSDNGSVARGICEVAPDGKLLGVTEMTKIAKKPDGAIQNEEDPANPVPLKGDCRVSLNLWGFTPALFDGMEERFAEWFHVHEGQLKAEWYIPFYVDELVKEGQATVDVLPTDSTWFGVTYRDDKPIVVEAIKKLVAAGEYPASLWA</sequence>
<comment type="caution">
    <text evidence="2">The sequence shown here is derived from an EMBL/GenBank/DDBJ whole genome shotgun (WGS) entry which is preliminary data.</text>
</comment>
<proteinExistence type="predicted"/>
<accession>A0A9D1T328</accession>
<dbReference type="InterPro" id="IPR005835">
    <property type="entry name" value="NTP_transferase_dom"/>
</dbReference>
<gene>
    <name evidence="2" type="ORF">IAC79_06820</name>
</gene>
<dbReference type="Proteomes" id="UP000886845">
    <property type="component" value="Unassembled WGS sequence"/>
</dbReference>
<dbReference type="EMBL" id="DVOR01000220">
    <property type="protein sequence ID" value="HIV09807.1"/>
    <property type="molecule type" value="Genomic_DNA"/>
</dbReference>
<reference evidence="2" key="1">
    <citation type="submission" date="2020-10" db="EMBL/GenBank/DDBJ databases">
        <authorList>
            <person name="Gilroy R."/>
        </authorList>
    </citation>
    <scope>NUCLEOTIDE SEQUENCE</scope>
    <source>
        <strain evidence="2">35461</strain>
    </source>
</reference>
<organism evidence="2 3">
    <name type="scientific">Candidatus Spyradenecus faecavium</name>
    <dbReference type="NCBI Taxonomy" id="2840947"/>
    <lineage>
        <taxon>Bacteria</taxon>
        <taxon>Pseudomonadati</taxon>
        <taxon>Lentisphaerota</taxon>
        <taxon>Lentisphaeria</taxon>
        <taxon>Lentisphaerales</taxon>
        <taxon>Lentisphaeraceae</taxon>
        <taxon>Lentisphaeraceae incertae sedis</taxon>
        <taxon>Candidatus Spyradenecus</taxon>
    </lineage>
</organism>
<reference evidence="2" key="2">
    <citation type="journal article" date="2021" name="PeerJ">
        <title>Extensive microbial diversity within the chicken gut microbiome revealed by metagenomics and culture.</title>
        <authorList>
            <person name="Gilroy R."/>
            <person name="Ravi A."/>
            <person name="Getino M."/>
            <person name="Pursley I."/>
            <person name="Horton D.L."/>
            <person name="Alikhan N.F."/>
            <person name="Baker D."/>
            <person name="Gharbi K."/>
            <person name="Hall N."/>
            <person name="Watson M."/>
            <person name="Adriaenssens E.M."/>
            <person name="Foster-Nyarko E."/>
            <person name="Jarju S."/>
            <person name="Secka A."/>
            <person name="Antonio M."/>
            <person name="Oren A."/>
            <person name="Chaudhuri R.R."/>
            <person name="La Ragione R."/>
            <person name="Hildebrand F."/>
            <person name="Pallen M.J."/>
        </authorList>
    </citation>
    <scope>NUCLEOTIDE SEQUENCE</scope>
    <source>
        <strain evidence="2">35461</strain>
    </source>
</reference>
<evidence type="ECO:0000313" key="2">
    <source>
        <dbReference type="EMBL" id="HIV09807.1"/>
    </source>
</evidence>
<evidence type="ECO:0000259" key="1">
    <source>
        <dbReference type="Pfam" id="PF00483"/>
    </source>
</evidence>